<dbReference type="Proteomes" id="UP000325778">
    <property type="component" value="Chromosome"/>
</dbReference>
<dbReference type="AlphaFoldDB" id="A0AB37CX35"/>
<protein>
    <submittedName>
        <fullName evidence="1">DUF2280 domain-containing protein</fullName>
    </submittedName>
</protein>
<accession>A0AB37CX35</accession>
<reference evidence="1 2" key="1">
    <citation type="journal article" date="2021" name="MSphere">
        <title>Complete Genome Sequencing of Acinetobacter baumannii AC1633 and Acinetobacter nosocomialis AC1530 Unveils a Large Multidrug-Resistant Plasmid Encoding the NDM-1 and OXA-58 Carbapenemases.</title>
        <authorList>
            <person name="Alattraqchi A.G."/>
            <person name="Mohd Rani F."/>
            <person name="A. Rahman N.I."/>
            <person name="Ismail S."/>
            <person name="Cleary D.W."/>
            <person name="Clarke S.C."/>
            <person name="Yeo C.C."/>
        </authorList>
    </citation>
    <scope>NUCLEOTIDE SEQUENCE [LARGE SCALE GENOMIC DNA]</scope>
    <source>
        <strain evidence="1 2">AC1530</strain>
    </source>
</reference>
<dbReference type="EMBL" id="CP045560">
    <property type="protein sequence ID" value="QGA44729.1"/>
    <property type="molecule type" value="Genomic_DNA"/>
</dbReference>
<evidence type="ECO:0000313" key="2">
    <source>
        <dbReference type="Proteomes" id="UP000325778"/>
    </source>
</evidence>
<dbReference type="Pfam" id="PF10045">
    <property type="entry name" value="DUF2280"/>
    <property type="match status" value="1"/>
</dbReference>
<gene>
    <name evidence="1" type="ORF">GD578_13260</name>
</gene>
<organism evidence="1 2">
    <name type="scientific">Acinetobacter nosocomialis</name>
    <dbReference type="NCBI Taxonomy" id="106654"/>
    <lineage>
        <taxon>Bacteria</taxon>
        <taxon>Pseudomonadati</taxon>
        <taxon>Pseudomonadota</taxon>
        <taxon>Gammaproteobacteria</taxon>
        <taxon>Moraxellales</taxon>
        <taxon>Moraxellaceae</taxon>
        <taxon>Acinetobacter</taxon>
        <taxon>Acinetobacter calcoaceticus/baumannii complex</taxon>
    </lineage>
</organism>
<sequence length="173" mass="19811">MAKLTEPMKIFIVQSLACFETPQQVADAVKNNFKVEIERMQCANYDPTKPTGEKMSQKLKDLFYRTREDFKSNIYDIPLANKAVRLNELQKMYEDWGKNKIMKQGIIKQIKDEMHGHDLQLLDLELKKLEIQRLRDGEDGAGDDPTPVNVTIHVVDASKKDAEHQSNTECASG</sequence>
<dbReference type="RefSeq" id="WP_002052605.1">
    <property type="nucleotide sequence ID" value="NZ_BKPM01000006.1"/>
</dbReference>
<proteinExistence type="predicted"/>
<dbReference type="InterPro" id="IPR018738">
    <property type="entry name" value="DUF2280"/>
</dbReference>
<name>A0AB37CX35_ACINO</name>
<evidence type="ECO:0000313" key="1">
    <source>
        <dbReference type="EMBL" id="QGA44729.1"/>
    </source>
</evidence>